<dbReference type="EMBL" id="FPBA01000024">
    <property type="protein sequence ID" value="SFU00982.1"/>
    <property type="molecule type" value="Genomic_DNA"/>
</dbReference>
<dbReference type="PROSITE" id="PS01117">
    <property type="entry name" value="HTH_MARR_1"/>
    <property type="match status" value="1"/>
</dbReference>
<dbReference type="GO" id="GO:0003700">
    <property type="term" value="F:DNA-binding transcription factor activity"/>
    <property type="evidence" value="ECO:0007669"/>
    <property type="project" value="InterPro"/>
</dbReference>
<gene>
    <name evidence="5" type="ORF">SAMN05660657_04685</name>
</gene>
<dbReference type="InterPro" id="IPR036388">
    <property type="entry name" value="WH-like_DNA-bd_sf"/>
</dbReference>
<evidence type="ECO:0000313" key="5">
    <source>
        <dbReference type="EMBL" id="SFU00982.1"/>
    </source>
</evidence>
<dbReference type="PANTHER" id="PTHR33164:SF57">
    <property type="entry name" value="MARR-FAMILY TRANSCRIPTIONAL REGULATOR"/>
    <property type="match status" value="1"/>
</dbReference>
<dbReference type="InterPro" id="IPR036390">
    <property type="entry name" value="WH_DNA-bd_sf"/>
</dbReference>
<dbReference type="PANTHER" id="PTHR33164">
    <property type="entry name" value="TRANSCRIPTIONAL REGULATOR, MARR FAMILY"/>
    <property type="match status" value="1"/>
</dbReference>
<evidence type="ECO:0000259" key="4">
    <source>
        <dbReference type="PROSITE" id="PS50995"/>
    </source>
</evidence>
<dbReference type="Pfam" id="PF01047">
    <property type="entry name" value="MarR"/>
    <property type="match status" value="1"/>
</dbReference>
<dbReference type="GO" id="GO:0003677">
    <property type="term" value="F:DNA binding"/>
    <property type="evidence" value="ECO:0007669"/>
    <property type="project" value="UniProtKB-KW"/>
</dbReference>
<protein>
    <submittedName>
        <fullName evidence="5">Transcriptional regulator, MarR family</fullName>
    </submittedName>
</protein>
<organism evidence="5 6">
    <name type="scientific">Geodermatophilus amargosae</name>
    <dbReference type="NCBI Taxonomy" id="1296565"/>
    <lineage>
        <taxon>Bacteria</taxon>
        <taxon>Bacillati</taxon>
        <taxon>Actinomycetota</taxon>
        <taxon>Actinomycetes</taxon>
        <taxon>Geodermatophilales</taxon>
        <taxon>Geodermatophilaceae</taxon>
        <taxon>Geodermatophilus</taxon>
    </lineage>
</organism>
<dbReference type="InterPro" id="IPR000835">
    <property type="entry name" value="HTH_MarR-typ"/>
</dbReference>
<dbReference type="SMART" id="SM00347">
    <property type="entry name" value="HTH_MARR"/>
    <property type="match status" value="1"/>
</dbReference>
<keyword evidence="6" id="KW-1185">Reference proteome</keyword>
<proteinExistence type="predicted"/>
<keyword evidence="2" id="KW-0238">DNA-binding</keyword>
<dbReference type="InterPro" id="IPR023187">
    <property type="entry name" value="Tscrpt_reg_MarR-type_CS"/>
</dbReference>
<reference evidence="6" key="1">
    <citation type="submission" date="2016-10" db="EMBL/GenBank/DDBJ databases">
        <authorList>
            <person name="Varghese N."/>
            <person name="Submissions S."/>
        </authorList>
    </citation>
    <scope>NUCLEOTIDE SEQUENCE [LARGE SCALE GENOMIC DNA]</scope>
    <source>
        <strain evidence="6">DSM 46136</strain>
    </source>
</reference>
<evidence type="ECO:0000256" key="1">
    <source>
        <dbReference type="ARBA" id="ARBA00023015"/>
    </source>
</evidence>
<keyword evidence="3" id="KW-0804">Transcription</keyword>
<dbReference type="RefSeq" id="WP_175551751.1">
    <property type="nucleotide sequence ID" value="NZ_FPBA01000024.1"/>
</dbReference>
<dbReference type="GO" id="GO:0006950">
    <property type="term" value="P:response to stress"/>
    <property type="evidence" value="ECO:0007669"/>
    <property type="project" value="TreeGrafter"/>
</dbReference>
<keyword evidence="1" id="KW-0805">Transcription regulation</keyword>
<evidence type="ECO:0000256" key="2">
    <source>
        <dbReference type="ARBA" id="ARBA00023125"/>
    </source>
</evidence>
<name>A0A1I7CNJ3_9ACTN</name>
<feature type="domain" description="HTH marR-type" evidence="4">
    <location>
        <begin position="11"/>
        <end position="145"/>
    </location>
</feature>
<sequence length="162" mass="17714">MPTSRDLPSDRPAIGQLLVKLLGEFRKELSAAGEDRGYTDLREPHMHVFGNVGIDGIRLTELAARAQLGLATMSELVTELERSGYLERRPDPADGRARLIYPTSRGRQLLDDAGDRVAEIEQHWAAVVGPEEFERTCRVLAQLLGTLTLAGREAKPGGDPTG</sequence>
<evidence type="ECO:0000256" key="3">
    <source>
        <dbReference type="ARBA" id="ARBA00023163"/>
    </source>
</evidence>
<accession>A0A1I7CNJ3</accession>
<dbReference type="Proteomes" id="UP000199546">
    <property type="component" value="Unassembled WGS sequence"/>
</dbReference>
<dbReference type="InterPro" id="IPR039422">
    <property type="entry name" value="MarR/SlyA-like"/>
</dbReference>
<dbReference type="SUPFAM" id="SSF46785">
    <property type="entry name" value="Winged helix' DNA-binding domain"/>
    <property type="match status" value="1"/>
</dbReference>
<evidence type="ECO:0000313" key="6">
    <source>
        <dbReference type="Proteomes" id="UP000199546"/>
    </source>
</evidence>
<dbReference type="AlphaFoldDB" id="A0A1I7CNJ3"/>
<dbReference type="PROSITE" id="PS50995">
    <property type="entry name" value="HTH_MARR_2"/>
    <property type="match status" value="1"/>
</dbReference>
<dbReference type="Gene3D" id="1.10.10.10">
    <property type="entry name" value="Winged helix-like DNA-binding domain superfamily/Winged helix DNA-binding domain"/>
    <property type="match status" value="1"/>
</dbReference>